<feature type="transmembrane region" description="Helical" evidence="2">
    <location>
        <begin position="181"/>
        <end position="196"/>
    </location>
</feature>
<feature type="transmembrane region" description="Helical" evidence="2">
    <location>
        <begin position="259"/>
        <end position="278"/>
    </location>
</feature>
<gene>
    <name evidence="3" type="ORF">COT71_00950</name>
</gene>
<feature type="transmembrane region" description="Helical" evidence="2">
    <location>
        <begin position="376"/>
        <end position="394"/>
    </location>
</feature>
<keyword evidence="2" id="KW-0812">Transmembrane</keyword>
<feature type="transmembrane region" description="Helical" evidence="2">
    <location>
        <begin position="433"/>
        <end position="454"/>
    </location>
</feature>
<accession>A0A2M6X017</accession>
<evidence type="ECO:0000256" key="2">
    <source>
        <dbReference type="SAM" id="Phobius"/>
    </source>
</evidence>
<feature type="transmembrane region" description="Helical" evidence="2">
    <location>
        <begin position="125"/>
        <end position="147"/>
    </location>
</feature>
<feature type="region of interest" description="Disordered" evidence="1">
    <location>
        <begin position="32"/>
        <end position="57"/>
    </location>
</feature>
<feature type="transmembrane region" description="Helical" evidence="2">
    <location>
        <begin position="324"/>
        <end position="342"/>
    </location>
</feature>
<sequence>MTADTPSEANKKIAALEERVALLERLAGSQVPAAVPSTPAPAPQSPPSGVGVNQPAAKPKTSTEIEFGQKWLTVVGVVLIFLAALFFVQFVFRFVGPAGKVALSYTGAAILFAISVAARHKYGQFAAIVSAGAWGVTYLVTYAMHFIPATRIITSASLEMFLLAAVVAVLLLLALVQKSRLLIAIGLVLGYLTLIISPLSLFAIFGTCLLLAALAAVAILMPWGDLVLPAALGAYMSYLVWYGRFVGRAALQGGGEKELVGLIALTVIWLAIAVGLVLRRDRGRAFGGAADVITLALSGGATALLGLGALQALPLLVVQPRTAAGTWLLFITGLTAGWAVIAHEYRRRAALTAASAVIVTLLVMGSISYYLAADGFGTTLAWALLGAVIAGAGLLRRQPSLATLSALPLIGSTLRYIAHDLYRFPRFVPADTSLTLILGLFVAGVCAASAATLRQLTVSSKKDGDANLLAGLLLGVAILVVYLMSAEEFSGALPSIIWGVVGLITIAAGFMSRWKDARLLGLGALVLTVARVFVIDLSGLEALPRVISFAILGGLLLLVGYGYNHNKEKLQKYLEEGH</sequence>
<feature type="transmembrane region" description="Helical" evidence="2">
    <location>
        <begin position="466"/>
        <end position="485"/>
    </location>
</feature>
<keyword evidence="2" id="KW-0472">Membrane</keyword>
<dbReference type="EMBL" id="PEZP01000010">
    <property type="protein sequence ID" value="PIT98379.1"/>
    <property type="molecule type" value="Genomic_DNA"/>
</dbReference>
<evidence type="ECO:0008006" key="5">
    <source>
        <dbReference type="Google" id="ProtNLM"/>
    </source>
</evidence>
<protein>
    <recommendedName>
        <fullName evidence="5">DUF2339 domain-containing protein</fullName>
    </recommendedName>
</protein>
<proteinExistence type="predicted"/>
<dbReference type="AlphaFoldDB" id="A0A2M6X017"/>
<feature type="transmembrane region" description="Helical" evidence="2">
    <location>
        <begin position="290"/>
        <end position="312"/>
    </location>
</feature>
<evidence type="ECO:0000256" key="1">
    <source>
        <dbReference type="SAM" id="MobiDB-lite"/>
    </source>
</evidence>
<feature type="transmembrane region" description="Helical" evidence="2">
    <location>
        <begin position="491"/>
        <end position="512"/>
    </location>
</feature>
<evidence type="ECO:0000313" key="4">
    <source>
        <dbReference type="Proteomes" id="UP000230731"/>
    </source>
</evidence>
<feature type="transmembrane region" description="Helical" evidence="2">
    <location>
        <begin position="401"/>
        <end position="418"/>
    </location>
</feature>
<dbReference type="PANTHER" id="PTHR38434">
    <property type="entry name" value="BLL2549 PROTEIN"/>
    <property type="match status" value="1"/>
</dbReference>
<keyword evidence="2" id="KW-1133">Transmembrane helix</keyword>
<name>A0A2M6X017_9BACT</name>
<dbReference type="PANTHER" id="PTHR38434:SF1">
    <property type="entry name" value="BLL2549 PROTEIN"/>
    <property type="match status" value="1"/>
</dbReference>
<evidence type="ECO:0000313" key="3">
    <source>
        <dbReference type="EMBL" id="PIT98379.1"/>
    </source>
</evidence>
<feature type="transmembrane region" description="Helical" evidence="2">
    <location>
        <begin position="227"/>
        <end position="247"/>
    </location>
</feature>
<feature type="transmembrane region" description="Helical" evidence="2">
    <location>
        <begin position="519"/>
        <end position="540"/>
    </location>
</feature>
<feature type="transmembrane region" description="Helical" evidence="2">
    <location>
        <begin position="546"/>
        <end position="563"/>
    </location>
</feature>
<feature type="transmembrane region" description="Helical" evidence="2">
    <location>
        <begin position="202"/>
        <end position="220"/>
    </location>
</feature>
<dbReference type="Pfam" id="PF10101">
    <property type="entry name" value="DUF2339"/>
    <property type="match status" value="1"/>
</dbReference>
<feature type="transmembrane region" description="Helical" evidence="2">
    <location>
        <begin position="98"/>
        <end position="118"/>
    </location>
</feature>
<reference evidence="4" key="1">
    <citation type="submission" date="2017-09" db="EMBL/GenBank/DDBJ databases">
        <title>Depth-based differentiation of microbial function through sediment-hosted aquifers and enrichment of novel symbionts in the deep terrestrial subsurface.</title>
        <authorList>
            <person name="Probst A.J."/>
            <person name="Ladd B."/>
            <person name="Jarett J.K."/>
            <person name="Geller-Mcgrath D.E."/>
            <person name="Sieber C.M.K."/>
            <person name="Emerson J.B."/>
            <person name="Anantharaman K."/>
            <person name="Thomas B.C."/>
            <person name="Malmstrom R."/>
            <person name="Stieglmeier M."/>
            <person name="Klingl A."/>
            <person name="Woyke T."/>
            <person name="Ryan C.M."/>
            <person name="Banfield J.F."/>
        </authorList>
    </citation>
    <scope>NUCLEOTIDE SEQUENCE [LARGE SCALE GENOMIC DNA]</scope>
</reference>
<organism evidence="3 4">
    <name type="scientific">Candidatus Andersenbacteria bacterium CG10_big_fil_rev_8_21_14_0_10_54_11</name>
    <dbReference type="NCBI Taxonomy" id="1974485"/>
    <lineage>
        <taxon>Bacteria</taxon>
        <taxon>Candidatus Anderseniibacteriota</taxon>
    </lineage>
</organism>
<feature type="transmembrane region" description="Helical" evidence="2">
    <location>
        <begin position="153"/>
        <end position="174"/>
    </location>
</feature>
<dbReference type="InterPro" id="IPR019286">
    <property type="entry name" value="DUF2339_TM"/>
</dbReference>
<feature type="transmembrane region" description="Helical" evidence="2">
    <location>
        <begin position="71"/>
        <end position="92"/>
    </location>
</feature>
<comment type="caution">
    <text evidence="3">The sequence shown here is derived from an EMBL/GenBank/DDBJ whole genome shotgun (WGS) entry which is preliminary data.</text>
</comment>
<dbReference type="Proteomes" id="UP000230731">
    <property type="component" value="Unassembled WGS sequence"/>
</dbReference>
<feature type="transmembrane region" description="Helical" evidence="2">
    <location>
        <begin position="349"/>
        <end position="370"/>
    </location>
</feature>